<evidence type="ECO:0000259" key="2">
    <source>
        <dbReference type="PROSITE" id="PS50173"/>
    </source>
</evidence>
<dbReference type="Pfam" id="PF21999">
    <property type="entry name" value="IMS_HHH_1"/>
    <property type="match status" value="1"/>
</dbReference>
<dbReference type="PANTHER" id="PTHR46404:SF1">
    <property type="entry name" value="DNA POLYMERASE IOTA"/>
    <property type="match status" value="1"/>
</dbReference>
<dbReference type="InterPro" id="IPR053848">
    <property type="entry name" value="IMS_HHH_1"/>
</dbReference>
<accession>A0AAV9IKV6</accession>
<keyword evidence="1" id="KW-0237">DNA synthesis</keyword>
<dbReference type="EMBL" id="JANCYU010000058">
    <property type="protein sequence ID" value="KAK4528020.1"/>
    <property type="molecule type" value="Genomic_DNA"/>
</dbReference>
<dbReference type="SUPFAM" id="SSF56672">
    <property type="entry name" value="DNA/RNA polymerases"/>
    <property type="match status" value="1"/>
</dbReference>
<dbReference type="GO" id="GO:0003887">
    <property type="term" value="F:DNA-directed DNA polymerase activity"/>
    <property type="evidence" value="ECO:0007669"/>
    <property type="project" value="InterPro"/>
</dbReference>
<dbReference type="PROSITE" id="PS50173">
    <property type="entry name" value="UMUC"/>
    <property type="match status" value="1"/>
</dbReference>
<dbReference type="GO" id="GO:0006281">
    <property type="term" value="P:DNA repair"/>
    <property type="evidence" value="ECO:0007669"/>
    <property type="project" value="InterPro"/>
</dbReference>
<feature type="domain" description="UmuC" evidence="2">
    <location>
        <begin position="1"/>
        <end position="166"/>
    </location>
</feature>
<dbReference type="InterPro" id="IPR043502">
    <property type="entry name" value="DNA/RNA_pol_sf"/>
</dbReference>
<name>A0AAV9IKV6_9RHOD</name>
<evidence type="ECO:0000313" key="3">
    <source>
        <dbReference type="EMBL" id="KAK4528020.1"/>
    </source>
</evidence>
<reference evidence="3 4" key="1">
    <citation type="submission" date="2022-07" db="EMBL/GenBank/DDBJ databases">
        <title>Genome-wide signatures of adaptation to extreme environments.</title>
        <authorList>
            <person name="Cho C.H."/>
            <person name="Yoon H.S."/>
        </authorList>
    </citation>
    <scope>NUCLEOTIDE SEQUENCE [LARGE SCALE GENOMIC DNA]</scope>
    <source>
        <strain evidence="3 4">108.79 E11</strain>
    </source>
</reference>
<keyword evidence="4" id="KW-1185">Reference proteome</keyword>
<proteinExistence type="predicted"/>
<dbReference type="InterPro" id="IPR001126">
    <property type="entry name" value="UmuC"/>
</dbReference>
<dbReference type="AlphaFoldDB" id="A0AAV9IKV6"/>
<dbReference type="Gene3D" id="1.10.150.20">
    <property type="entry name" value="5' to 3' exonuclease, C-terminal subdomain"/>
    <property type="match status" value="1"/>
</dbReference>
<dbReference type="InterPro" id="IPR043128">
    <property type="entry name" value="Rev_trsase/Diguanyl_cyclase"/>
</dbReference>
<dbReference type="Gene3D" id="3.30.70.270">
    <property type="match status" value="2"/>
</dbReference>
<sequence length="446" mass="50540">MLVQDAYKVCPDLILLDASDLKDYRIACSEIICLLKEKLGGIPVENLGLDEFFIDVTEIIRNRAEKISPESRVNGYCWPLEQRDALICLENDETRDFVVASQLCQEIREEIRSKLHLTCSGGISNSKMLSKLAASLHKPDEQTIVFPHRAESFLSKLSLRKLPGIGSITYQNLIDHFSVSSCEQLRCISVEKLSERFGSRLGVRLFNMCRGIDEEEVHDTSMVKSISCEERLTKVNGWSDVERYLLIVLERLLDRIVEHATIYPGRYARSLFVAYLKSSGSKREIISSSVPFDLIRLCKMCNTLRTWSSEHSIRFSDLRRLALEQLCNCCRNLLQSRLGIYASLCLISVGVKNFITVKEEDQCLATNSIVSMFRRKVDSNHSTGSSVPVKCCICDAFLGIDTSNEDINRHIDKCLGMKNSEHISRSHGLDAFIRSKKPKHAFSSHS</sequence>
<dbReference type="PANTHER" id="PTHR46404">
    <property type="entry name" value="DNA POLYMERASE IOTA"/>
    <property type="match status" value="1"/>
</dbReference>
<organism evidence="3 4">
    <name type="scientific">Galdieria yellowstonensis</name>
    <dbReference type="NCBI Taxonomy" id="3028027"/>
    <lineage>
        <taxon>Eukaryota</taxon>
        <taxon>Rhodophyta</taxon>
        <taxon>Bangiophyceae</taxon>
        <taxon>Galdieriales</taxon>
        <taxon>Galdieriaceae</taxon>
        <taxon>Galdieria</taxon>
    </lineage>
</organism>
<dbReference type="Proteomes" id="UP001300502">
    <property type="component" value="Unassembled WGS sequence"/>
</dbReference>
<evidence type="ECO:0000313" key="4">
    <source>
        <dbReference type="Proteomes" id="UP001300502"/>
    </source>
</evidence>
<evidence type="ECO:0000256" key="1">
    <source>
        <dbReference type="ARBA" id="ARBA00022634"/>
    </source>
</evidence>
<protein>
    <recommendedName>
        <fullName evidence="2">UmuC domain-containing protein</fullName>
    </recommendedName>
</protein>
<dbReference type="Pfam" id="PF00817">
    <property type="entry name" value="IMS"/>
    <property type="match status" value="1"/>
</dbReference>
<comment type="caution">
    <text evidence="3">The sequence shown here is derived from an EMBL/GenBank/DDBJ whole genome shotgun (WGS) entry which is preliminary data.</text>
</comment>
<gene>
    <name evidence="3" type="ORF">GAYE_SCF47G5954</name>
</gene>